<dbReference type="EMBL" id="JAOQKI010000006">
    <property type="protein sequence ID" value="MCU6716640.1"/>
    <property type="molecule type" value="Genomic_DNA"/>
</dbReference>
<evidence type="ECO:0000259" key="6">
    <source>
        <dbReference type="PROSITE" id="PS51736"/>
    </source>
</evidence>
<keyword evidence="3" id="KW-0233">DNA recombination</keyword>
<proteinExistence type="predicted"/>
<evidence type="ECO:0000313" key="8">
    <source>
        <dbReference type="EMBL" id="MCU6716640.1"/>
    </source>
</evidence>
<dbReference type="Gene3D" id="3.90.1750.20">
    <property type="entry name" value="Putative Large Serine Recombinase, Chain B, Domain 2"/>
    <property type="match status" value="1"/>
</dbReference>
<feature type="domain" description="Recombinase" evidence="7">
    <location>
        <begin position="165"/>
        <end position="286"/>
    </location>
</feature>
<gene>
    <name evidence="8" type="ORF">OCV43_05025</name>
</gene>
<evidence type="ECO:0000256" key="2">
    <source>
        <dbReference type="ARBA" id="ARBA00023125"/>
    </source>
</evidence>
<dbReference type="CDD" id="cd00338">
    <property type="entry name" value="Ser_Recombinase"/>
    <property type="match status" value="1"/>
</dbReference>
<dbReference type="Pfam" id="PF13408">
    <property type="entry name" value="Zn_ribbon_recom"/>
    <property type="match status" value="1"/>
</dbReference>
<evidence type="ECO:0000256" key="5">
    <source>
        <dbReference type="SAM" id="Coils"/>
    </source>
</evidence>
<sequence length="502" mass="58081">MTNNTSMRTGALYIRVSTGKQEELSPDAQRRLLLDYASKNNIIISNQYIYEEDGISGRKADKRPQFQNMIAHAKSKEHPFDVILVWKYSRFARNQEESIVYKSMLRKDHVEVISVSEPLVDGPFGSLIERIIEWMDEYYSIRLSGEVVRGMTENALRGRNQARPPLGYKVPHAKETPVIVPEEALIIHTIFDMYTENGASMFAIAKHLNNLGYLTSHKKPFERRSIGYILSNPTYIGKSVWNRHSNDNKALKDESEWIIRDGSHEPIISVEQYEKAQQRIKAEYTPKYAKPPELHRHWLSGMVKCHTCGRSLSTSIHKDKRYGRTYTNFQCYGYLKGKCNVSHQISARKLKPAVLEGLQEIMEGVRPLQFKIIKSEEPTAQSAHEILTERLHDIEKKEERIRQAYRDGIDTIEEYRDNKAILFKERAEIESRLEELTPAPVPSETDTRELMRNRLKNVYEILSSEDVSTVTKSNALKSIVDKIVYDSEKKELSIYLYCSDTL</sequence>
<dbReference type="PROSITE" id="PS51736">
    <property type="entry name" value="RECOMBINASES_3"/>
    <property type="match status" value="1"/>
</dbReference>
<keyword evidence="2" id="KW-0238">DNA-binding</keyword>
<keyword evidence="5" id="KW-0175">Coiled coil</keyword>
<dbReference type="SUPFAM" id="SSF53041">
    <property type="entry name" value="Resolvase-like"/>
    <property type="match status" value="1"/>
</dbReference>
<evidence type="ECO:0000259" key="7">
    <source>
        <dbReference type="PROSITE" id="PS51737"/>
    </source>
</evidence>
<dbReference type="PANTHER" id="PTHR30461">
    <property type="entry name" value="DNA-INVERTASE FROM LAMBDOID PROPHAGE"/>
    <property type="match status" value="1"/>
</dbReference>
<feature type="coiled-coil region" evidence="5">
    <location>
        <begin position="384"/>
        <end position="432"/>
    </location>
</feature>
<dbReference type="PROSITE" id="PS51737">
    <property type="entry name" value="RECOMBINASE_DNA_BIND"/>
    <property type="match status" value="1"/>
</dbReference>
<dbReference type="Pfam" id="PF00239">
    <property type="entry name" value="Resolvase"/>
    <property type="match status" value="1"/>
</dbReference>
<dbReference type="Proteomes" id="UP001209666">
    <property type="component" value="Unassembled WGS sequence"/>
</dbReference>
<dbReference type="InterPro" id="IPR036162">
    <property type="entry name" value="Resolvase-like_N_sf"/>
</dbReference>
<evidence type="ECO:0000256" key="4">
    <source>
        <dbReference type="PROSITE-ProRule" id="PRU10137"/>
    </source>
</evidence>
<evidence type="ECO:0000256" key="3">
    <source>
        <dbReference type="ARBA" id="ARBA00023172"/>
    </source>
</evidence>
<evidence type="ECO:0000256" key="1">
    <source>
        <dbReference type="ARBA" id="ARBA00022908"/>
    </source>
</evidence>
<feature type="active site" description="O-(5'-phospho-DNA)-serine intermediate" evidence="4">
    <location>
        <position position="17"/>
    </location>
</feature>
<dbReference type="SMART" id="SM00857">
    <property type="entry name" value="Resolvase"/>
    <property type="match status" value="1"/>
</dbReference>
<feature type="domain" description="Resolvase/invertase-type recombinase catalytic" evidence="6">
    <location>
        <begin position="9"/>
        <end position="158"/>
    </location>
</feature>
<dbReference type="InterPro" id="IPR038109">
    <property type="entry name" value="DNA_bind_recomb_sf"/>
</dbReference>
<keyword evidence="1" id="KW-0229">DNA integration</keyword>
<dbReference type="RefSeq" id="WP_262623569.1">
    <property type="nucleotide sequence ID" value="NZ_JAOQKI010000006.1"/>
</dbReference>
<comment type="caution">
    <text evidence="8">The sequence shown here is derived from an EMBL/GenBank/DDBJ whole genome shotgun (WGS) entry which is preliminary data.</text>
</comment>
<evidence type="ECO:0000313" key="9">
    <source>
        <dbReference type="Proteomes" id="UP001209666"/>
    </source>
</evidence>
<accession>A0ABT2SCN0</accession>
<keyword evidence="9" id="KW-1185">Reference proteome</keyword>
<dbReference type="InterPro" id="IPR025827">
    <property type="entry name" value="Zn_ribbon_recom_dom"/>
</dbReference>
<dbReference type="Gene3D" id="3.40.50.1390">
    <property type="entry name" value="Resolvase, N-terminal catalytic domain"/>
    <property type="match status" value="1"/>
</dbReference>
<dbReference type="InterPro" id="IPR006118">
    <property type="entry name" value="Recombinase_CS"/>
</dbReference>
<dbReference type="InterPro" id="IPR006119">
    <property type="entry name" value="Resolv_N"/>
</dbReference>
<dbReference type="Pfam" id="PF07508">
    <property type="entry name" value="Recombinase"/>
    <property type="match status" value="1"/>
</dbReference>
<dbReference type="InterPro" id="IPR050639">
    <property type="entry name" value="SSR_resolvase"/>
</dbReference>
<organism evidence="8 9">
    <name type="scientific">Roseburia amylophila</name>
    <dbReference type="NCBI Taxonomy" id="2981794"/>
    <lineage>
        <taxon>Bacteria</taxon>
        <taxon>Bacillati</taxon>
        <taxon>Bacillota</taxon>
        <taxon>Clostridia</taxon>
        <taxon>Lachnospirales</taxon>
        <taxon>Lachnospiraceae</taxon>
        <taxon>Roseburia</taxon>
    </lineage>
</organism>
<protein>
    <submittedName>
        <fullName evidence="8">Recombinase family protein</fullName>
    </submittedName>
</protein>
<dbReference type="PROSITE" id="PS00397">
    <property type="entry name" value="RECOMBINASES_1"/>
    <property type="match status" value="1"/>
</dbReference>
<name>A0ABT2SCN0_9FIRM</name>
<dbReference type="PANTHER" id="PTHR30461:SF23">
    <property type="entry name" value="DNA RECOMBINASE-RELATED"/>
    <property type="match status" value="1"/>
</dbReference>
<reference evidence="8 9" key="1">
    <citation type="journal article" date="2021" name="ISME Commun">
        <title>Automated analysis of genomic sequences facilitates high-throughput and comprehensive description of bacteria.</title>
        <authorList>
            <person name="Hitch T.C.A."/>
        </authorList>
    </citation>
    <scope>NUCLEOTIDE SEQUENCE [LARGE SCALE GENOMIC DNA]</scope>
    <source>
        <strain evidence="8 9">Sanger_19</strain>
    </source>
</reference>
<dbReference type="InterPro" id="IPR011109">
    <property type="entry name" value="DNA_bind_recombinase_dom"/>
</dbReference>